<dbReference type="EMBL" id="CM008049">
    <property type="protein sequence ID" value="PVH48481.1"/>
    <property type="molecule type" value="Genomic_DNA"/>
</dbReference>
<feature type="region of interest" description="Disordered" evidence="1">
    <location>
        <begin position="147"/>
        <end position="168"/>
    </location>
</feature>
<gene>
    <name evidence="2" type="ORF">PAHAL_4G339200</name>
</gene>
<sequence>MVRLPWRHRSSPMVLCPGLTTSPCPKCAPRVAGALGRVLVGVPELVALHSTGGATAVAILQAMGSSRRPPTHGRGPGSRELGLRAWQRRLGHAGHIGGWRRAGSYMGPTLWLMGGYAAAHCRRRAHAAVAPRAARDRVAVEEVGAVGAGARQATRRGKEGRSGLKSKI</sequence>
<dbReference type="Gramene" id="PVH48481">
    <property type="protein sequence ID" value="PVH48481"/>
    <property type="gene ID" value="PAHAL_4G339200"/>
</dbReference>
<evidence type="ECO:0000256" key="1">
    <source>
        <dbReference type="SAM" id="MobiDB-lite"/>
    </source>
</evidence>
<proteinExistence type="predicted"/>
<dbReference type="Proteomes" id="UP000243499">
    <property type="component" value="Chromosome 4"/>
</dbReference>
<dbReference type="AlphaFoldDB" id="A0A2T8JF00"/>
<organism evidence="2">
    <name type="scientific">Panicum hallii</name>
    <dbReference type="NCBI Taxonomy" id="206008"/>
    <lineage>
        <taxon>Eukaryota</taxon>
        <taxon>Viridiplantae</taxon>
        <taxon>Streptophyta</taxon>
        <taxon>Embryophyta</taxon>
        <taxon>Tracheophyta</taxon>
        <taxon>Spermatophyta</taxon>
        <taxon>Magnoliopsida</taxon>
        <taxon>Liliopsida</taxon>
        <taxon>Poales</taxon>
        <taxon>Poaceae</taxon>
        <taxon>PACMAD clade</taxon>
        <taxon>Panicoideae</taxon>
        <taxon>Panicodae</taxon>
        <taxon>Paniceae</taxon>
        <taxon>Panicinae</taxon>
        <taxon>Panicum</taxon>
        <taxon>Panicum sect. Panicum</taxon>
    </lineage>
</organism>
<name>A0A2T8JF00_9POAL</name>
<protein>
    <submittedName>
        <fullName evidence="2">Uncharacterized protein</fullName>
    </submittedName>
</protein>
<evidence type="ECO:0000313" key="2">
    <source>
        <dbReference type="EMBL" id="PVH48481.1"/>
    </source>
</evidence>
<reference evidence="2" key="1">
    <citation type="submission" date="2018-04" db="EMBL/GenBank/DDBJ databases">
        <title>WGS assembly of Panicum hallii.</title>
        <authorList>
            <person name="Lovell J."/>
            <person name="Jenkins J."/>
            <person name="Lowry D."/>
            <person name="Mamidi S."/>
            <person name="Sreedasyam A."/>
            <person name="Weng X."/>
            <person name="Barry K."/>
            <person name="Bonette J."/>
            <person name="Campitelli B."/>
            <person name="Daum C."/>
            <person name="Gordon S."/>
            <person name="Gould B."/>
            <person name="Lipzen A."/>
            <person name="Macqueen A."/>
            <person name="Palacio-Mejia J."/>
            <person name="Plott C."/>
            <person name="Shakirov E."/>
            <person name="Shu S."/>
            <person name="Yoshinaga Y."/>
            <person name="Zane M."/>
            <person name="Rokhsar D."/>
            <person name="Grimwood J."/>
            <person name="Schmutz J."/>
            <person name="Juenger T."/>
        </authorList>
    </citation>
    <scope>NUCLEOTIDE SEQUENCE [LARGE SCALE GENOMIC DNA]</scope>
    <source>
        <strain evidence="2">FIL2</strain>
    </source>
</reference>
<accession>A0A2T8JF00</accession>